<feature type="transmembrane region" description="Helical" evidence="1">
    <location>
        <begin position="20"/>
        <end position="48"/>
    </location>
</feature>
<keyword evidence="1" id="KW-1133">Transmembrane helix</keyword>
<sequence>MALVFSPWALGLYVCSAVLLFLFVAVAIVLLLRFAVCFVIAVLLLLLFASCKPAPTVPWPGGPSFFVDICMYGILETRTVMDEVTLGSTFLPHLLDFYSSDNISMSSFFSSQSTSLHSNIISHCPRNIALPTMKAHHILFTPFPRMAIIAILVVLLAAKTALTPLVDHGLKLGTGDRSGGSRVCTGVCGVAPGFNLVGLPLGAIFLNHKKT</sequence>
<dbReference type="Proteomes" id="UP001151760">
    <property type="component" value="Unassembled WGS sequence"/>
</dbReference>
<organism evidence="2 3">
    <name type="scientific">Tanacetum coccineum</name>
    <dbReference type="NCBI Taxonomy" id="301880"/>
    <lineage>
        <taxon>Eukaryota</taxon>
        <taxon>Viridiplantae</taxon>
        <taxon>Streptophyta</taxon>
        <taxon>Embryophyta</taxon>
        <taxon>Tracheophyta</taxon>
        <taxon>Spermatophyta</taxon>
        <taxon>Magnoliopsida</taxon>
        <taxon>eudicotyledons</taxon>
        <taxon>Gunneridae</taxon>
        <taxon>Pentapetalae</taxon>
        <taxon>asterids</taxon>
        <taxon>campanulids</taxon>
        <taxon>Asterales</taxon>
        <taxon>Asteraceae</taxon>
        <taxon>Asteroideae</taxon>
        <taxon>Anthemideae</taxon>
        <taxon>Anthemidinae</taxon>
        <taxon>Tanacetum</taxon>
    </lineage>
</organism>
<accession>A0ABQ5CZB4</accession>
<protein>
    <submittedName>
        <fullName evidence="2">Uncharacterized protein</fullName>
    </submittedName>
</protein>
<evidence type="ECO:0000313" key="3">
    <source>
        <dbReference type="Proteomes" id="UP001151760"/>
    </source>
</evidence>
<feature type="transmembrane region" description="Helical" evidence="1">
    <location>
        <begin position="143"/>
        <end position="163"/>
    </location>
</feature>
<evidence type="ECO:0000256" key="1">
    <source>
        <dbReference type="SAM" id="Phobius"/>
    </source>
</evidence>
<keyword evidence="1" id="KW-0812">Transmembrane</keyword>
<reference evidence="2" key="1">
    <citation type="journal article" date="2022" name="Int. J. Mol. Sci.">
        <title>Draft Genome of Tanacetum Coccineum: Genomic Comparison of Closely Related Tanacetum-Family Plants.</title>
        <authorList>
            <person name="Yamashiro T."/>
            <person name="Shiraishi A."/>
            <person name="Nakayama K."/>
            <person name="Satake H."/>
        </authorList>
    </citation>
    <scope>NUCLEOTIDE SEQUENCE</scope>
</reference>
<keyword evidence="3" id="KW-1185">Reference proteome</keyword>
<proteinExistence type="predicted"/>
<name>A0ABQ5CZB4_9ASTR</name>
<reference evidence="2" key="2">
    <citation type="submission" date="2022-01" db="EMBL/GenBank/DDBJ databases">
        <authorList>
            <person name="Yamashiro T."/>
            <person name="Shiraishi A."/>
            <person name="Satake H."/>
            <person name="Nakayama K."/>
        </authorList>
    </citation>
    <scope>NUCLEOTIDE SEQUENCE</scope>
</reference>
<evidence type="ECO:0000313" key="2">
    <source>
        <dbReference type="EMBL" id="GJT32435.1"/>
    </source>
</evidence>
<dbReference type="EMBL" id="BQNB010014793">
    <property type="protein sequence ID" value="GJT32435.1"/>
    <property type="molecule type" value="Genomic_DNA"/>
</dbReference>
<keyword evidence="1" id="KW-0472">Membrane</keyword>
<comment type="caution">
    <text evidence="2">The sequence shown here is derived from an EMBL/GenBank/DDBJ whole genome shotgun (WGS) entry which is preliminary data.</text>
</comment>
<gene>
    <name evidence="2" type="ORF">Tco_0922854</name>
</gene>
<feature type="transmembrane region" description="Helical" evidence="1">
    <location>
        <begin position="183"/>
        <end position="206"/>
    </location>
</feature>